<evidence type="ECO:0000256" key="1">
    <source>
        <dbReference type="ARBA" id="ARBA00022617"/>
    </source>
</evidence>
<reference evidence="7 8" key="1">
    <citation type="journal article" date="2019" name="Genome Biol. Evol.">
        <title>Insights into the evolution of the New World diploid cottons (Gossypium, subgenus Houzingenia) based on genome sequencing.</title>
        <authorList>
            <person name="Grover C.E."/>
            <person name="Arick M.A. 2nd"/>
            <person name="Thrash A."/>
            <person name="Conover J.L."/>
            <person name="Sanders W.S."/>
            <person name="Peterson D.G."/>
            <person name="Frelichowski J.E."/>
            <person name="Scheffler J.A."/>
            <person name="Scheffler B.E."/>
            <person name="Wendel J.F."/>
        </authorList>
    </citation>
    <scope>NUCLEOTIDE SEQUENCE [LARGE SCALE GENOMIC DNA]</scope>
    <source>
        <strain evidence="7">6</strain>
        <tissue evidence="7">Leaf</tissue>
    </source>
</reference>
<gene>
    <name evidence="7" type="ORF">Goarm_006674</name>
</gene>
<dbReference type="InterPro" id="IPR036400">
    <property type="entry name" value="Cyt_B5-like_heme/steroid_sf"/>
</dbReference>
<keyword evidence="8" id="KW-1185">Reference proteome</keyword>
<name>A0A7J9JK69_9ROSI</name>
<evidence type="ECO:0000256" key="4">
    <source>
        <dbReference type="ARBA" id="ARBA00038168"/>
    </source>
</evidence>
<dbReference type="GO" id="GO:0046872">
    <property type="term" value="F:metal ion binding"/>
    <property type="evidence" value="ECO:0007669"/>
    <property type="project" value="UniProtKB-UniRule"/>
</dbReference>
<dbReference type="GO" id="GO:0020037">
    <property type="term" value="F:heme binding"/>
    <property type="evidence" value="ECO:0007669"/>
    <property type="project" value="UniProtKB-UniRule"/>
</dbReference>
<dbReference type="InterPro" id="IPR001199">
    <property type="entry name" value="Cyt_B5-like_heme/steroid-bd"/>
</dbReference>
<dbReference type="EMBL" id="JABFAE010000008">
    <property type="protein sequence ID" value="MBA0834308.1"/>
    <property type="molecule type" value="Genomic_DNA"/>
</dbReference>
<evidence type="ECO:0000259" key="6">
    <source>
        <dbReference type="PROSITE" id="PS50255"/>
    </source>
</evidence>
<comment type="similarity">
    <text evidence="4 5">Belongs to the cytochrome b5 family.</text>
</comment>
<evidence type="ECO:0000256" key="5">
    <source>
        <dbReference type="RuleBase" id="RU362121"/>
    </source>
</evidence>
<dbReference type="Gene3D" id="3.10.120.10">
    <property type="entry name" value="Cytochrome b5-like heme/steroid binding domain"/>
    <property type="match status" value="1"/>
</dbReference>
<dbReference type="AlphaFoldDB" id="A0A7J9JK69"/>
<protein>
    <recommendedName>
        <fullName evidence="6">Cytochrome b5 heme-binding domain-containing protein</fullName>
    </recommendedName>
</protein>
<dbReference type="InterPro" id="IPR018506">
    <property type="entry name" value="Cyt_B5_heme-BS"/>
</dbReference>
<dbReference type="InterPro" id="IPR050668">
    <property type="entry name" value="Cytochrome_b5"/>
</dbReference>
<dbReference type="PANTHER" id="PTHR19359">
    <property type="entry name" value="CYTOCHROME B5"/>
    <property type="match status" value="1"/>
</dbReference>
<dbReference type="PANTHER" id="PTHR19359:SF135">
    <property type="entry name" value="CYTOCHROME B5 ISOFORM E"/>
    <property type="match status" value="1"/>
</dbReference>
<dbReference type="SMART" id="SM01117">
    <property type="entry name" value="Cyt-b5"/>
    <property type="match status" value="1"/>
</dbReference>
<dbReference type="Proteomes" id="UP000593575">
    <property type="component" value="Unassembled WGS sequence"/>
</dbReference>
<evidence type="ECO:0000313" key="7">
    <source>
        <dbReference type="EMBL" id="MBA0834308.1"/>
    </source>
</evidence>
<feature type="domain" description="Cytochrome b5 heme-binding" evidence="6">
    <location>
        <begin position="1"/>
        <end position="52"/>
    </location>
</feature>
<dbReference type="PRINTS" id="PR00363">
    <property type="entry name" value="CYTOCHROMEB5"/>
</dbReference>
<keyword evidence="2 5" id="KW-0479">Metal-binding</keyword>
<comment type="caution">
    <text evidence="7">The sequence shown here is derived from an EMBL/GenBank/DDBJ whole genome shotgun (WGS) entry which is preliminary data.</text>
</comment>
<accession>A0A7J9JK69</accession>
<dbReference type="SUPFAM" id="SSF55856">
    <property type="entry name" value="Cytochrome b5-like heme/steroid binding domain"/>
    <property type="match status" value="1"/>
</dbReference>
<dbReference type="Pfam" id="PF00173">
    <property type="entry name" value="Cyt-b5"/>
    <property type="match status" value="1"/>
</dbReference>
<evidence type="ECO:0000256" key="2">
    <source>
        <dbReference type="ARBA" id="ARBA00022723"/>
    </source>
</evidence>
<dbReference type="PROSITE" id="PS50255">
    <property type="entry name" value="CYTOCHROME_B5_2"/>
    <property type="match status" value="1"/>
</dbReference>
<evidence type="ECO:0000256" key="3">
    <source>
        <dbReference type="ARBA" id="ARBA00023004"/>
    </source>
</evidence>
<keyword evidence="3 5" id="KW-0408">Iron</keyword>
<proteinExistence type="inferred from homology"/>
<dbReference type="GO" id="GO:0016020">
    <property type="term" value="C:membrane"/>
    <property type="evidence" value="ECO:0007669"/>
    <property type="project" value="TreeGrafter"/>
</dbReference>
<feature type="non-terminal residue" evidence="7">
    <location>
        <position position="100"/>
    </location>
</feature>
<dbReference type="PROSITE" id="PS00191">
    <property type="entry name" value="CYTOCHROME_B5_1"/>
    <property type="match status" value="1"/>
</dbReference>
<evidence type="ECO:0000313" key="8">
    <source>
        <dbReference type="Proteomes" id="UP000593575"/>
    </source>
</evidence>
<sequence>VYNVTQFLEDHPGGDEVLLAASGKDATNDFEDVGHSDDAREQMQKYYIDYTVPGTPLDLRLRIRFTVLGEEGKNRNLNNFPIMEPASSYVCLLKLLLLLL</sequence>
<organism evidence="7 8">
    <name type="scientific">Gossypium armourianum</name>
    <dbReference type="NCBI Taxonomy" id="34283"/>
    <lineage>
        <taxon>Eukaryota</taxon>
        <taxon>Viridiplantae</taxon>
        <taxon>Streptophyta</taxon>
        <taxon>Embryophyta</taxon>
        <taxon>Tracheophyta</taxon>
        <taxon>Spermatophyta</taxon>
        <taxon>Magnoliopsida</taxon>
        <taxon>eudicotyledons</taxon>
        <taxon>Gunneridae</taxon>
        <taxon>Pentapetalae</taxon>
        <taxon>rosids</taxon>
        <taxon>malvids</taxon>
        <taxon>Malvales</taxon>
        <taxon>Malvaceae</taxon>
        <taxon>Malvoideae</taxon>
        <taxon>Gossypium</taxon>
    </lineage>
</organism>
<keyword evidence="1 5" id="KW-0349">Heme</keyword>